<keyword evidence="5 14" id="KW-0812">Transmembrane</keyword>
<evidence type="ECO:0000256" key="9">
    <source>
        <dbReference type="ARBA" id="ARBA00022833"/>
    </source>
</evidence>
<evidence type="ECO:0000256" key="4">
    <source>
        <dbReference type="ARBA" id="ARBA00022670"/>
    </source>
</evidence>
<dbReference type="GO" id="GO:0008237">
    <property type="term" value="F:metallopeptidase activity"/>
    <property type="evidence" value="ECO:0007669"/>
    <property type="project" value="UniProtKB-UniRule"/>
</dbReference>
<dbReference type="RefSeq" id="WP_137669547.1">
    <property type="nucleotide sequence ID" value="NZ_BJCE01000452.1"/>
</dbReference>
<evidence type="ECO:0000256" key="1">
    <source>
        <dbReference type="ARBA" id="ARBA00004651"/>
    </source>
</evidence>
<dbReference type="InterPro" id="IPR016483">
    <property type="entry name" value="UCP006404_Pept_M50_CBS"/>
</dbReference>
<keyword evidence="10 14" id="KW-1133">Transmembrane helix</keyword>
<dbReference type="SUPFAM" id="SSF54631">
    <property type="entry name" value="CBS-domain pair"/>
    <property type="match status" value="1"/>
</dbReference>
<dbReference type="PIRSF" id="PIRSF006404">
    <property type="entry name" value="UCP006404_Pept_M50_CBS"/>
    <property type="match status" value="1"/>
</dbReference>
<dbReference type="InterPro" id="IPR000644">
    <property type="entry name" value="CBS_dom"/>
</dbReference>
<keyword evidence="4 14" id="KW-0645">Protease</keyword>
<evidence type="ECO:0000256" key="17">
    <source>
        <dbReference type="PROSITE-ProRule" id="PRU00703"/>
    </source>
</evidence>
<evidence type="ECO:0000256" key="8">
    <source>
        <dbReference type="ARBA" id="ARBA00022801"/>
    </source>
</evidence>
<dbReference type="Pfam" id="PF02163">
    <property type="entry name" value="Peptidase_M50"/>
    <property type="match status" value="2"/>
</dbReference>
<feature type="binding site" evidence="16">
    <location>
        <position position="66"/>
    </location>
    <ligand>
        <name>Zn(2+)</name>
        <dbReference type="ChEBI" id="CHEBI:29105"/>
        <note>catalytic</note>
    </ligand>
</feature>
<sequence>MQKNWQIGSLFGIPLFLDSLWFVIVGLATLNFGVAYQEWGTVTAWSAGLVMALLLFTSVLLHELGHSLVAQSQGIKVNSITLFFFGGIAAIEEESKTPGKAFQVAIAGPAVSIILFLLLTLGYQVIPDTTLLNVMVRDLARINLVVALFNLIPGLPLDGGQVLKAALWKVTGDRFQAVHWAAKSGQILGYCAIACGFAVDFFTQELVTGLWIVLLGWFAIRNANTYDNVTTLQETLIKLQAVDAMTRDFRVVDANKTLREFADLYLLDTSFPHTSNIAHTYFAASDGRYRGLVKIDDLRITERSQWETETLQTIVHPLNTIPTVSESTSLADVINKLENEQLPQITVLSPAGTVAGVIDRGDTVKCLAQELNLQISEGEIKRIKEEGTFPPGLQLGVIAKSVFER</sequence>
<keyword evidence="7" id="KW-0677">Repeat</keyword>
<evidence type="ECO:0000256" key="15">
    <source>
        <dbReference type="PIRSR" id="PIRSR006404-1"/>
    </source>
</evidence>
<comment type="cofactor">
    <cofactor evidence="14 16">
        <name>Zn(2+)</name>
        <dbReference type="ChEBI" id="CHEBI:29105"/>
    </cofactor>
    <text evidence="14 16">Binds 1 zinc ion per subunit.</text>
</comment>
<keyword evidence="8 14" id="KW-0378">Hydrolase</keyword>
<keyword evidence="6 14" id="KW-0479">Metal-binding</keyword>
<comment type="caution">
    <text evidence="19">The sequence shown here is derived from an EMBL/GenBank/DDBJ whole genome shotgun (WGS) entry which is preliminary data.</text>
</comment>
<keyword evidence="11 14" id="KW-0482">Metalloprotease</keyword>
<dbReference type="EMBL" id="BJCE01000452">
    <property type="protein sequence ID" value="GCL40189.1"/>
    <property type="molecule type" value="Genomic_DNA"/>
</dbReference>
<evidence type="ECO:0000259" key="18">
    <source>
        <dbReference type="PROSITE" id="PS51371"/>
    </source>
</evidence>
<evidence type="ECO:0000256" key="6">
    <source>
        <dbReference type="ARBA" id="ARBA00022723"/>
    </source>
</evidence>
<comment type="similarity">
    <text evidence="2 14">Belongs to the peptidase M50B family.</text>
</comment>
<dbReference type="InterPro" id="IPR046342">
    <property type="entry name" value="CBS_dom_sf"/>
</dbReference>
<feature type="binding site" evidence="16">
    <location>
        <position position="62"/>
    </location>
    <ligand>
        <name>Zn(2+)</name>
        <dbReference type="ChEBI" id="CHEBI:29105"/>
        <note>catalytic</note>
    </ligand>
</feature>
<dbReference type="PROSITE" id="PS51371">
    <property type="entry name" value="CBS"/>
    <property type="match status" value="1"/>
</dbReference>
<dbReference type="Gene3D" id="3.10.580.10">
    <property type="entry name" value="CBS-domain"/>
    <property type="match status" value="1"/>
</dbReference>
<evidence type="ECO:0000256" key="11">
    <source>
        <dbReference type="ARBA" id="ARBA00023049"/>
    </source>
</evidence>
<keyword evidence="13 14" id="KW-0472">Membrane</keyword>
<dbReference type="Proteomes" id="UP000300142">
    <property type="component" value="Unassembled WGS sequence"/>
</dbReference>
<keyword evidence="3 14" id="KW-1003">Cell membrane</keyword>
<feature type="domain" description="CBS" evidence="18">
    <location>
        <begin position="315"/>
        <end position="373"/>
    </location>
</feature>
<evidence type="ECO:0000256" key="12">
    <source>
        <dbReference type="ARBA" id="ARBA00023122"/>
    </source>
</evidence>
<evidence type="ECO:0000256" key="3">
    <source>
        <dbReference type="ARBA" id="ARBA00022475"/>
    </source>
</evidence>
<keyword evidence="9 14" id="KW-0862">Zinc</keyword>
<evidence type="ECO:0000256" key="16">
    <source>
        <dbReference type="PIRSR" id="PIRSR006404-2"/>
    </source>
</evidence>
<evidence type="ECO:0000256" key="5">
    <source>
        <dbReference type="ARBA" id="ARBA00022692"/>
    </source>
</evidence>
<feature type="transmembrane region" description="Helical" evidence="14">
    <location>
        <begin position="187"/>
        <end position="220"/>
    </location>
</feature>
<feature type="transmembrane region" description="Helical" evidence="14">
    <location>
        <begin position="74"/>
        <end position="91"/>
    </location>
</feature>
<feature type="transmembrane region" description="Helical" evidence="14">
    <location>
        <begin position="138"/>
        <end position="157"/>
    </location>
</feature>
<accession>A0A480A5T3</accession>
<feature type="transmembrane region" description="Helical" evidence="14">
    <location>
        <begin position="103"/>
        <end position="126"/>
    </location>
</feature>
<evidence type="ECO:0000256" key="10">
    <source>
        <dbReference type="ARBA" id="ARBA00022989"/>
    </source>
</evidence>
<dbReference type="Pfam" id="PF00571">
    <property type="entry name" value="CBS"/>
    <property type="match status" value="1"/>
</dbReference>
<evidence type="ECO:0000256" key="7">
    <source>
        <dbReference type="ARBA" id="ARBA00022737"/>
    </source>
</evidence>
<dbReference type="GO" id="GO:0046872">
    <property type="term" value="F:metal ion binding"/>
    <property type="evidence" value="ECO:0007669"/>
    <property type="project" value="UniProtKB-UniRule"/>
</dbReference>
<feature type="binding site" evidence="16">
    <location>
        <position position="158"/>
    </location>
    <ligand>
        <name>Zn(2+)</name>
        <dbReference type="ChEBI" id="CHEBI:29105"/>
        <note>catalytic</note>
    </ligand>
</feature>
<keyword evidence="12 17" id="KW-0129">CBS domain</keyword>
<feature type="transmembrane region" description="Helical" evidence="14">
    <location>
        <begin position="12"/>
        <end position="36"/>
    </location>
</feature>
<organism evidence="19 20">
    <name type="scientific">Sphaerospermopsis reniformis</name>
    <dbReference type="NCBI Taxonomy" id="531300"/>
    <lineage>
        <taxon>Bacteria</taxon>
        <taxon>Bacillati</taxon>
        <taxon>Cyanobacteriota</taxon>
        <taxon>Cyanophyceae</taxon>
        <taxon>Nostocales</taxon>
        <taxon>Aphanizomenonaceae</taxon>
        <taxon>Sphaerospermopsis</taxon>
    </lineage>
</organism>
<dbReference type="GO" id="GO:0006508">
    <property type="term" value="P:proteolysis"/>
    <property type="evidence" value="ECO:0007669"/>
    <property type="project" value="UniProtKB-KW"/>
</dbReference>
<keyword evidence="20" id="KW-1185">Reference proteome</keyword>
<evidence type="ECO:0000256" key="13">
    <source>
        <dbReference type="ARBA" id="ARBA00023136"/>
    </source>
</evidence>
<evidence type="ECO:0000256" key="2">
    <source>
        <dbReference type="ARBA" id="ARBA00007931"/>
    </source>
</evidence>
<dbReference type="InterPro" id="IPR008915">
    <property type="entry name" value="Peptidase_M50"/>
</dbReference>
<evidence type="ECO:0000313" key="20">
    <source>
        <dbReference type="Proteomes" id="UP000300142"/>
    </source>
</evidence>
<gene>
    <name evidence="19" type="ORF">SR1949_53230</name>
</gene>
<name>A0A480A5T3_9CYAN</name>
<dbReference type="PANTHER" id="PTHR39188:SF3">
    <property type="entry name" value="STAGE IV SPORULATION PROTEIN FB"/>
    <property type="match status" value="1"/>
</dbReference>
<evidence type="ECO:0000313" key="19">
    <source>
        <dbReference type="EMBL" id="GCL40189.1"/>
    </source>
</evidence>
<feature type="active site" evidence="15">
    <location>
        <position position="63"/>
    </location>
</feature>
<feature type="transmembrane region" description="Helical" evidence="14">
    <location>
        <begin position="42"/>
        <end position="62"/>
    </location>
</feature>
<protein>
    <recommendedName>
        <fullName evidence="14">Zinc metalloprotease</fullName>
    </recommendedName>
</protein>
<dbReference type="GO" id="GO:0005886">
    <property type="term" value="C:plasma membrane"/>
    <property type="evidence" value="ECO:0007669"/>
    <property type="project" value="UniProtKB-SubCell"/>
</dbReference>
<reference evidence="20" key="1">
    <citation type="submission" date="2019-02" db="EMBL/GenBank/DDBJ databases">
        <title>Draft genome sequence of Sphaerospermopsis reniformis NIES-1949.</title>
        <authorList>
            <person name="Yamaguchi H."/>
            <person name="Suzuki S."/>
            <person name="Kawachi M."/>
        </authorList>
    </citation>
    <scope>NUCLEOTIDE SEQUENCE [LARGE SCALE GENOMIC DNA]</scope>
    <source>
        <strain evidence="20">NIES-1949</strain>
    </source>
</reference>
<proteinExistence type="inferred from homology"/>
<comment type="subcellular location">
    <subcellularLocation>
        <location evidence="1 14">Cell membrane</location>
        <topology evidence="1 14">Multi-pass membrane protein</topology>
    </subcellularLocation>
</comment>
<dbReference type="AlphaFoldDB" id="A0A480A5T3"/>
<dbReference type="CDD" id="cd04639">
    <property type="entry name" value="CBS_pair_peptidase_M50"/>
    <property type="match status" value="1"/>
</dbReference>
<evidence type="ECO:0000256" key="14">
    <source>
        <dbReference type="PIRNR" id="PIRNR006404"/>
    </source>
</evidence>
<dbReference type="PANTHER" id="PTHR39188">
    <property type="entry name" value="MEMBRANE-ASSOCIATED ZINC METALLOPROTEASE M50B"/>
    <property type="match status" value="1"/>
</dbReference>
<dbReference type="CDD" id="cd06164">
    <property type="entry name" value="S2P-M50_SpoIVFB_CBS"/>
    <property type="match status" value="1"/>
</dbReference>